<keyword evidence="4" id="KW-1185">Reference proteome</keyword>
<name>A0A292Q279_9PEZI</name>
<evidence type="ECO:0000313" key="4">
    <source>
        <dbReference type="Proteomes" id="UP001412239"/>
    </source>
</evidence>
<evidence type="ECO:0000313" key="3">
    <source>
        <dbReference type="EMBL" id="CUS12767.1"/>
    </source>
</evidence>
<sequence>MDQYDPHQPPRDTPEITPFAPANTSVGPTENLLRLRTITDDSPGDTKVERVFSDTRSVASTRTNASNASRLRERIRRDLSWGTKLHWFLPSAMVGLFILGLLGSLLHHWFYLSLDGKGAKDQLIMVRFGTAFAFFTKAALVGSIVLAYRQRVWYTLRTKAISVKGIDNLFALTEDPTCFYSKDVAFRARVATAMALATCLRVFTYCYLKGIIAENNSRIIPLAAVLSPGALTAQPTYVTSDSECTVRSLNTSAQNDAVQDRPKSGVGGYDLVTFNISEAVGAPRYFGDIGYMLSQVSAFTFYSRKPIPIHSPCEGYNCTWNIGFDAPWYECEEKSVDEAREALATMQWNDIDTGPWAPRGVMTLSVISDGSDYEPNQPLYKNGTDNMQGYFEDEPTIRVGYLVDTHIPVAEGSVVSRNGTWNGTWKTVFEPHWLSCDLFKAYWNVTLNFTNEAQSATTKASNKRRVFEKPKMGPLHPNYKENALYYAFGKMIRDRLNNGNGFKNGSDDIMRYSAFHPLLNETTRLAIDDVKGGVEKIVTDLGLTLLSIKDLEIALEAKAPCERWRYENRFHYSRQGLWIGYTLSVIAALASVLVGMHSIYMNGITSDTLFSKILVTTRNPTLDKLVKDHEGVCLGGDPFPEKLEKTELIFAIIDQTDGATHTAFGTVGETTPMLGSVEYRRLLNPGRGQEATSA</sequence>
<keyword evidence="2" id="KW-0812">Transmembrane</keyword>
<feature type="transmembrane region" description="Helical" evidence="2">
    <location>
        <begin position="124"/>
        <end position="148"/>
    </location>
</feature>
<proteinExistence type="predicted"/>
<dbReference type="Proteomes" id="UP001412239">
    <property type="component" value="Unassembled WGS sequence"/>
</dbReference>
<feature type="transmembrane region" description="Helical" evidence="2">
    <location>
        <begin position="87"/>
        <end position="112"/>
    </location>
</feature>
<feature type="compositionally biased region" description="Basic and acidic residues" evidence="1">
    <location>
        <begin position="1"/>
        <end position="14"/>
    </location>
</feature>
<evidence type="ECO:0000256" key="2">
    <source>
        <dbReference type="SAM" id="Phobius"/>
    </source>
</evidence>
<keyword evidence="2" id="KW-1133">Transmembrane helix</keyword>
<feature type="transmembrane region" description="Helical" evidence="2">
    <location>
        <begin position="578"/>
        <end position="600"/>
    </location>
</feature>
<protein>
    <submittedName>
        <fullName evidence="3">Uncharacterized protein</fullName>
    </submittedName>
</protein>
<keyword evidence="2" id="KW-0472">Membrane</keyword>
<dbReference type="EMBL" id="LN890983">
    <property type="protein sequence ID" value="CUS12767.1"/>
    <property type="molecule type" value="Genomic_DNA"/>
</dbReference>
<dbReference type="PANTHER" id="PTHR35041">
    <property type="entry name" value="MEDIATOR OF RNA POLYMERASE II TRANSCRIPTION SUBUNIT 1"/>
    <property type="match status" value="1"/>
</dbReference>
<feature type="region of interest" description="Disordered" evidence="1">
    <location>
        <begin position="1"/>
        <end position="27"/>
    </location>
</feature>
<gene>
    <name evidence="3" type="ORF">GSTUAT00003040001</name>
</gene>
<organism evidence="3 4">
    <name type="scientific">Tuber aestivum</name>
    <name type="common">summer truffle</name>
    <dbReference type="NCBI Taxonomy" id="59557"/>
    <lineage>
        <taxon>Eukaryota</taxon>
        <taxon>Fungi</taxon>
        <taxon>Dikarya</taxon>
        <taxon>Ascomycota</taxon>
        <taxon>Pezizomycotina</taxon>
        <taxon>Pezizomycetes</taxon>
        <taxon>Pezizales</taxon>
        <taxon>Tuberaceae</taxon>
        <taxon>Tuber</taxon>
    </lineage>
</organism>
<evidence type="ECO:0000256" key="1">
    <source>
        <dbReference type="SAM" id="MobiDB-lite"/>
    </source>
</evidence>
<reference evidence="3" key="1">
    <citation type="submission" date="2015-10" db="EMBL/GenBank/DDBJ databases">
        <authorList>
            <person name="Regsiter A."/>
            <person name="william w."/>
        </authorList>
    </citation>
    <scope>NUCLEOTIDE SEQUENCE</scope>
    <source>
        <strain evidence="3">Montdore</strain>
    </source>
</reference>
<dbReference type="AlphaFoldDB" id="A0A292Q279"/>
<accession>A0A292Q279</accession>
<dbReference type="PANTHER" id="PTHR35041:SF3">
    <property type="entry name" value="FORMYLMETHIONINE DEFORMYLASE-LIKE PROTEIN"/>
    <property type="match status" value="1"/>
</dbReference>